<accession>A0A8X8W9U3</accession>
<dbReference type="Pfam" id="PF23247">
    <property type="entry name" value="LRR_RPS2"/>
    <property type="match status" value="1"/>
</dbReference>
<dbReference type="Gene3D" id="1.10.10.10">
    <property type="entry name" value="Winged helix-like DNA-binding domain superfamily/Winged helix DNA-binding domain"/>
    <property type="match status" value="1"/>
</dbReference>
<organism evidence="9">
    <name type="scientific">Salvia splendens</name>
    <name type="common">Scarlet sage</name>
    <dbReference type="NCBI Taxonomy" id="180675"/>
    <lineage>
        <taxon>Eukaryota</taxon>
        <taxon>Viridiplantae</taxon>
        <taxon>Streptophyta</taxon>
        <taxon>Embryophyta</taxon>
        <taxon>Tracheophyta</taxon>
        <taxon>Spermatophyta</taxon>
        <taxon>Magnoliopsida</taxon>
        <taxon>eudicotyledons</taxon>
        <taxon>Gunneridae</taxon>
        <taxon>Pentapetalae</taxon>
        <taxon>asterids</taxon>
        <taxon>lamiids</taxon>
        <taxon>Lamiales</taxon>
        <taxon>Lamiaceae</taxon>
        <taxon>Nepetoideae</taxon>
        <taxon>Mentheae</taxon>
        <taxon>Salviinae</taxon>
        <taxon>Salvia</taxon>
        <taxon>Salvia subgen. Calosphace</taxon>
        <taxon>core Calosphace</taxon>
    </lineage>
</organism>
<evidence type="ECO:0000256" key="2">
    <source>
        <dbReference type="ARBA" id="ARBA00022614"/>
    </source>
</evidence>
<dbReference type="CDD" id="cd00009">
    <property type="entry name" value="AAA"/>
    <property type="match status" value="1"/>
</dbReference>
<keyword evidence="10" id="KW-1185">Reference proteome</keyword>
<dbReference type="GO" id="GO:0006952">
    <property type="term" value="P:defense response"/>
    <property type="evidence" value="ECO:0007669"/>
    <property type="project" value="UniProtKB-KW"/>
</dbReference>
<dbReference type="FunFam" id="1.10.10.10:FF:000322">
    <property type="entry name" value="Probable disease resistance protein At1g63360"/>
    <property type="match status" value="1"/>
</dbReference>
<evidence type="ECO:0000256" key="5">
    <source>
        <dbReference type="ARBA" id="ARBA00022821"/>
    </source>
</evidence>
<dbReference type="Pfam" id="PF13855">
    <property type="entry name" value="LRR_8"/>
    <property type="match status" value="1"/>
</dbReference>
<protein>
    <recommendedName>
        <fullName evidence="8">AAA+ ATPase domain-containing protein</fullName>
    </recommendedName>
</protein>
<dbReference type="PANTHER" id="PTHR33463:SF187">
    <property type="entry name" value="AND NB-ARC DOMAIN DISEASE RESISTANCE PROTEIN, PUTATIVE-RELATED"/>
    <property type="match status" value="1"/>
</dbReference>
<evidence type="ECO:0000256" key="6">
    <source>
        <dbReference type="ARBA" id="ARBA00022840"/>
    </source>
</evidence>
<dbReference type="InterPro" id="IPR057135">
    <property type="entry name" value="At4g27190-like_LRR"/>
</dbReference>
<evidence type="ECO:0000259" key="8">
    <source>
        <dbReference type="SMART" id="SM00382"/>
    </source>
</evidence>
<dbReference type="GO" id="GO:0043531">
    <property type="term" value="F:ADP binding"/>
    <property type="evidence" value="ECO:0007669"/>
    <property type="project" value="InterPro"/>
</dbReference>
<dbReference type="InterPro" id="IPR050905">
    <property type="entry name" value="Plant_NBS-LRR"/>
</dbReference>
<gene>
    <name evidence="9" type="ORF">SASPL_148281</name>
</gene>
<dbReference type="InterPro" id="IPR001611">
    <property type="entry name" value="Leu-rich_rpt"/>
</dbReference>
<dbReference type="SUPFAM" id="SSF52540">
    <property type="entry name" value="P-loop containing nucleoside triphosphate hydrolases"/>
    <property type="match status" value="1"/>
</dbReference>
<evidence type="ECO:0000313" key="10">
    <source>
        <dbReference type="Proteomes" id="UP000298416"/>
    </source>
</evidence>
<evidence type="ECO:0000313" key="9">
    <source>
        <dbReference type="EMBL" id="KAG6390543.1"/>
    </source>
</evidence>
<feature type="domain" description="AAA+ ATPase" evidence="8">
    <location>
        <begin position="172"/>
        <end position="306"/>
    </location>
</feature>
<reference evidence="9" key="2">
    <citation type="submission" date="2020-08" db="EMBL/GenBank/DDBJ databases">
        <title>Plant Genome Project.</title>
        <authorList>
            <person name="Zhang R.-G."/>
        </authorList>
    </citation>
    <scope>NUCLEOTIDE SEQUENCE</scope>
    <source>
        <strain evidence="9">Huo1</strain>
        <tissue evidence="9">Leaf</tissue>
    </source>
</reference>
<keyword evidence="7" id="KW-0175">Coiled coil</keyword>
<reference evidence="9" key="1">
    <citation type="submission" date="2018-01" db="EMBL/GenBank/DDBJ databases">
        <authorList>
            <person name="Mao J.F."/>
        </authorList>
    </citation>
    <scope>NUCLEOTIDE SEQUENCE</scope>
    <source>
        <strain evidence="9">Huo1</strain>
        <tissue evidence="9">Leaf</tissue>
    </source>
</reference>
<dbReference type="InterPro" id="IPR058922">
    <property type="entry name" value="WHD_DRP"/>
</dbReference>
<dbReference type="AlphaFoldDB" id="A0A8X8W9U3"/>
<feature type="coiled-coil region" evidence="7">
    <location>
        <begin position="36"/>
        <end position="63"/>
    </location>
</feature>
<dbReference type="Pfam" id="PF23559">
    <property type="entry name" value="WHD_DRP"/>
    <property type="match status" value="1"/>
</dbReference>
<dbReference type="SMART" id="SM00382">
    <property type="entry name" value="AAA"/>
    <property type="match status" value="1"/>
</dbReference>
<dbReference type="Gene3D" id="3.40.50.300">
    <property type="entry name" value="P-loop containing nucleotide triphosphate hydrolases"/>
    <property type="match status" value="1"/>
</dbReference>
<dbReference type="Gene3D" id="3.80.10.10">
    <property type="entry name" value="Ribonuclease Inhibitor"/>
    <property type="match status" value="3"/>
</dbReference>
<keyword evidence="4" id="KW-0547">Nucleotide-binding</keyword>
<keyword evidence="6" id="KW-0067">ATP-binding</keyword>
<keyword evidence="2" id="KW-0433">Leucine-rich repeat</keyword>
<comment type="similarity">
    <text evidence="1">Belongs to the disease resistance NB-LRR family.</text>
</comment>
<dbReference type="PANTHER" id="PTHR33463">
    <property type="entry name" value="NB-ARC DOMAIN-CONTAINING PROTEIN-RELATED"/>
    <property type="match status" value="1"/>
</dbReference>
<comment type="caution">
    <text evidence="9">The sequence shown here is derived from an EMBL/GenBank/DDBJ whole genome shotgun (WGS) entry which is preliminary data.</text>
</comment>
<dbReference type="Gene3D" id="1.10.8.430">
    <property type="entry name" value="Helical domain of apoptotic protease-activating factors"/>
    <property type="match status" value="1"/>
</dbReference>
<dbReference type="Proteomes" id="UP000298416">
    <property type="component" value="Unassembled WGS sequence"/>
</dbReference>
<dbReference type="InterPro" id="IPR036388">
    <property type="entry name" value="WH-like_DNA-bd_sf"/>
</dbReference>
<dbReference type="GO" id="GO:0005524">
    <property type="term" value="F:ATP binding"/>
    <property type="evidence" value="ECO:0007669"/>
    <property type="project" value="UniProtKB-KW"/>
</dbReference>
<evidence type="ECO:0000256" key="4">
    <source>
        <dbReference type="ARBA" id="ARBA00022741"/>
    </source>
</evidence>
<evidence type="ECO:0000256" key="3">
    <source>
        <dbReference type="ARBA" id="ARBA00022737"/>
    </source>
</evidence>
<evidence type="ECO:0000256" key="1">
    <source>
        <dbReference type="ARBA" id="ARBA00008894"/>
    </source>
</evidence>
<dbReference type="PRINTS" id="PR00364">
    <property type="entry name" value="DISEASERSIST"/>
</dbReference>
<dbReference type="SUPFAM" id="SSF52058">
    <property type="entry name" value="L domain-like"/>
    <property type="match status" value="1"/>
</dbReference>
<sequence length="1047" mass="118267">MLSRILESILTKLGESFVSKLVDQTADNAHNNVKSIKDFELILKALQKKLKALGAKAFDVEEEIKNSELSGQKKRKREVEEWLEEVRSIEMQVVELGIQVESEGFITRLMDGGLPAKLIDEVDTLVEQSRNFGELVLDVCGSRGDKLLTNGMVGEAFNENLEMVLKLLESGEVSSIGVYGMGGVGKTTLAKHIHNRLLQHSQGRVIWVTVSQDFSVTSLQDKIARLIGVYFLGEDNEVIRAARLNTALSQMKNSVLILDDVWENIDLLKVGCPISVECCRLIITTRSLELCRQICCQKKIQVQNLENDEAWELFKETLRNERELDFSAEENARSMAKLCGGLPLAIVTVAGSMRGERAIHTWKNAYEELRERVSGNDGMGDGEVYKVLKYSFDRLNRNHHSLSNEFNTLQHCFLHCALYPEDYKIMREHLVREFISGGLVVERKTRRAQVEQGHSILDKLVNVCLLESCAVPGRFDPTECVKMHDLVRGMALKICEGKYMVRAGDKSLKEIPKEEEWAKDLEKVSLVDNGIRRIEEGMSPNCPKLSTLLLWGNYWLEFIPDSFFPKMQGLCTLDLSRASITKLPNSIRAMKNLKALILESCYKLKDVPYLGGMKKLRELNLSHTAIKKVPRGVEELFNLKFLAMDADNLRMIRSGLFTKLGNLQHLELPFRIQVVFEEIENLEMLEEFSGRVKNVNDFNSFITSLGSRVHNTYYKIGVGSYDKGIYATRGVCYNKELFLSKCNLKDERVLAERIVQLTISECEGLSVCFVDGLKRLTIQYCGGIEYILKKCQMSTLEEIELVKVDAMKGLINKGEIGASSALAQPVFSSLTKLTIEKCNKMRIPLSGVPNLEVIDISRCEEIEEIFEDEGTSSLTLPKLKSLWLRNLQRLRKVGILSGVPSLEVIDIRECEEIEVIFEDKVLVGILSGVPNLEVINVRKCLEIEDVFVDEGSDSPILPKLKELNLDELPKLKSLCKGTAAIICNSIESIFIEECPSLMKKLPVVVDLAVPRHCEIKLNPALWESLKSDDPNLSPIFCSTRYPRLFMF</sequence>
<dbReference type="EMBL" id="PNBA02000019">
    <property type="protein sequence ID" value="KAG6390543.1"/>
    <property type="molecule type" value="Genomic_DNA"/>
</dbReference>
<evidence type="ECO:0000256" key="7">
    <source>
        <dbReference type="SAM" id="Coils"/>
    </source>
</evidence>
<dbReference type="InterPro" id="IPR027417">
    <property type="entry name" value="P-loop_NTPase"/>
</dbReference>
<dbReference type="InterPro" id="IPR003593">
    <property type="entry name" value="AAA+_ATPase"/>
</dbReference>
<keyword evidence="3" id="KW-0677">Repeat</keyword>
<dbReference type="InterPro" id="IPR042197">
    <property type="entry name" value="Apaf_helical"/>
</dbReference>
<dbReference type="Pfam" id="PF00931">
    <property type="entry name" value="NB-ARC"/>
    <property type="match status" value="1"/>
</dbReference>
<dbReference type="InterPro" id="IPR002182">
    <property type="entry name" value="NB-ARC"/>
</dbReference>
<keyword evidence="5" id="KW-0611">Plant defense</keyword>
<name>A0A8X8W9U3_SALSN</name>
<dbReference type="InterPro" id="IPR032675">
    <property type="entry name" value="LRR_dom_sf"/>
</dbReference>
<proteinExistence type="inferred from homology"/>